<proteinExistence type="predicted"/>
<protein>
    <submittedName>
        <fullName evidence="2">Uncharacterized protein</fullName>
    </submittedName>
</protein>
<name>A0A077R935_9BASI</name>
<reference evidence="2" key="1">
    <citation type="journal article" date="2014" name="Genome Biol. Evol.">
        <title>Gene Loss Rather Than Gene Gain Is Associated with a Host Jump from Monocots to Dicots in the Smut Fungus Melanopsichium pennsylvanicum.</title>
        <authorList>
            <person name="Sharma R."/>
            <person name="Mishra B."/>
            <person name="Runge F."/>
            <person name="Thines M."/>
        </authorList>
    </citation>
    <scope>NUCLEOTIDE SEQUENCE</scope>
    <source>
        <strain evidence="2">4</strain>
    </source>
</reference>
<feature type="region of interest" description="Disordered" evidence="1">
    <location>
        <begin position="1"/>
        <end position="25"/>
    </location>
</feature>
<evidence type="ECO:0000313" key="2">
    <source>
        <dbReference type="EMBL" id="CDI55727.1"/>
    </source>
</evidence>
<organism evidence="2">
    <name type="scientific">Melanopsichium pennsylvanicum 4</name>
    <dbReference type="NCBI Taxonomy" id="1398559"/>
    <lineage>
        <taxon>Eukaryota</taxon>
        <taxon>Fungi</taxon>
        <taxon>Dikarya</taxon>
        <taxon>Basidiomycota</taxon>
        <taxon>Ustilaginomycotina</taxon>
        <taxon>Ustilaginomycetes</taxon>
        <taxon>Ustilaginales</taxon>
        <taxon>Ustilaginaceae</taxon>
        <taxon>Melanopsichium</taxon>
    </lineage>
</organism>
<evidence type="ECO:0000256" key="1">
    <source>
        <dbReference type="SAM" id="MobiDB-lite"/>
    </source>
</evidence>
<accession>A0A077R935</accession>
<dbReference type="AlphaFoldDB" id="A0A077R935"/>
<sequence>MDALQSLPRMPRFNTGSSWEPDMPRVHQGRTFSSYSIASVGDLVQKVVDGDKLLLG</sequence>
<dbReference type="EMBL" id="HG529663">
    <property type="protein sequence ID" value="CDI55727.1"/>
    <property type="molecule type" value="Genomic_DNA"/>
</dbReference>